<evidence type="ECO:0000259" key="13">
    <source>
        <dbReference type="PROSITE" id="PS50102"/>
    </source>
</evidence>
<evidence type="ECO:0000256" key="2">
    <source>
        <dbReference type="ARBA" id="ARBA00022723"/>
    </source>
</evidence>
<accession>A0AAD5Y592</accession>
<evidence type="ECO:0000256" key="7">
    <source>
        <dbReference type="ARBA" id="ARBA00023242"/>
    </source>
</evidence>
<dbReference type="CDD" id="cd12438">
    <property type="entry name" value="RRM_CNOT4"/>
    <property type="match status" value="1"/>
</dbReference>
<feature type="domain" description="RING-type" evidence="12">
    <location>
        <begin position="14"/>
        <end position="57"/>
    </location>
</feature>
<dbReference type="GO" id="GO:0016567">
    <property type="term" value="P:protein ubiquitination"/>
    <property type="evidence" value="ECO:0007669"/>
    <property type="project" value="TreeGrafter"/>
</dbReference>
<feature type="coiled-coil region" evidence="10">
    <location>
        <begin position="1303"/>
        <end position="1330"/>
    </location>
</feature>
<feature type="region of interest" description="Disordered" evidence="11">
    <location>
        <begin position="440"/>
        <end position="460"/>
    </location>
</feature>
<evidence type="ECO:0000259" key="12">
    <source>
        <dbReference type="PROSITE" id="PS50089"/>
    </source>
</evidence>
<evidence type="ECO:0000256" key="6">
    <source>
        <dbReference type="ARBA" id="ARBA00023054"/>
    </source>
</evidence>
<gene>
    <name evidence="15" type="primary">NOT4</name>
    <name evidence="15" type="ORF">HK103_001436</name>
</gene>
<dbReference type="GO" id="GO:0008270">
    <property type="term" value="F:zinc ion binding"/>
    <property type="evidence" value="ECO:0007669"/>
    <property type="project" value="UniProtKB-KW"/>
</dbReference>
<feature type="compositionally biased region" description="Basic and acidic residues" evidence="11">
    <location>
        <begin position="730"/>
        <end position="749"/>
    </location>
</feature>
<dbReference type="InterPro" id="IPR034261">
    <property type="entry name" value="CNOT4_RRM"/>
</dbReference>
<keyword evidence="16" id="KW-1185">Reference proteome</keyword>
<evidence type="ECO:0000313" key="15">
    <source>
        <dbReference type="EMBL" id="KAJ3252498.1"/>
    </source>
</evidence>
<dbReference type="InterPro" id="IPR013083">
    <property type="entry name" value="Znf_RING/FYVE/PHD"/>
</dbReference>
<dbReference type="FunFam" id="3.30.40.10:FF:000006">
    <property type="entry name" value="CCR4-NOT transcription complex subunit 4"/>
    <property type="match status" value="1"/>
</dbReference>
<dbReference type="InterPro" id="IPR012677">
    <property type="entry name" value="Nucleotide-bd_a/b_plait_sf"/>
</dbReference>
<dbReference type="PANTHER" id="PTHR12603:SF0">
    <property type="entry name" value="CCR4-NOT TRANSCRIPTION COMPLEX SUBUNIT 4"/>
    <property type="match status" value="1"/>
</dbReference>
<dbReference type="InterPro" id="IPR039515">
    <property type="entry name" value="NOT4_mRING-HC-C4C4"/>
</dbReference>
<name>A0AAD5Y592_9FUNG</name>
<evidence type="ECO:0000256" key="4">
    <source>
        <dbReference type="ARBA" id="ARBA00022833"/>
    </source>
</evidence>
<dbReference type="EMBL" id="JADGKB010000139">
    <property type="protein sequence ID" value="KAJ3252498.1"/>
    <property type="molecule type" value="Genomic_DNA"/>
</dbReference>
<keyword evidence="6 10" id="KW-0175">Coiled coil</keyword>
<dbReference type="PANTHER" id="PTHR12603">
    <property type="entry name" value="CCR4-NOT TRANSCRIPTION COMPLEX RELATED"/>
    <property type="match status" value="1"/>
</dbReference>
<comment type="caution">
    <text evidence="15">The sequence shown here is derived from an EMBL/GenBank/DDBJ whole genome shotgun (WGS) entry which is preliminary data.</text>
</comment>
<organism evidence="15 16">
    <name type="scientific">Boothiomyces macroporosus</name>
    <dbReference type="NCBI Taxonomy" id="261099"/>
    <lineage>
        <taxon>Eukaryota</taxon>
        <taxon>Fungi</taxon>
        <taxon>Fungi incertae sedis</taxon>
        <taxon>Chytridiomycota</taxon>
        <taxon>Chytridiomycota incertae sedis</taxon>
        <taxon>Chytridiomycetes</taxon>
        <taxon>Rhizophydiales</taxon>
        <taxon>Terramycetaceae</taxon>
        <taxon>Boothiomyces</taxon>
    </lineage>
</organism>
<protein>
    <submittedName>
        <fullName evidence="15">Transcriptional repressor general negative regulator of transcription subunit 4</fullName>
    </submittedName>
</protein>
<dbReference type="SMART" id="SM00360">
    <property type="entry name" value="RRM"/>
    <property type="match status" value="1"/>
</dbReference>
<feature type="compositionally biased region" description="Basic and acidic residues" evidence="11">
    <location>
        <begin position="704"/>
        <end position="716"/>
    </location>
</feature>
<dbReference type="Pfam" id="PF14570">
    <property type="entry name" value="zf-RING_4"/>
    <property type="match status" value="1"/>
</dbReference>
<keyword evidence="7" id="KW-0539">Nucleus</keyword>
<evidence type="ECO:0000256" key="8">
    <source>
        <dbReference type="PROSITE-ProRule" id="PRU00176"/>
    </source>
</evidence>
<dbReference type="Gene3D" id="3.30.70.330">
    <property type="match status" value="1"/>
</dbReference>
<feature type="compositionally biased region" description="Basic and acidic residues" evidence="11">
    <location>
        <begin position="660"/>
        <end position="670"/>
    </location>
</feature>
<dbReference type="SMART" id="SM00361">
    <property type="entry name" value="RRM_1"/>
    <property type="match status" value="1"/>
</dbReference>
<dbReference type="InterPro" id="IPR000571">
    <property type="entry name" value="Znf_CCCH"/>
</dbReference>
<keyword evidence="5 8" id="KW-0694">RNA-binding</keyword>
<keyword evidence="4 9" id="KW-0862">Zinc</keyword>
<evidence type="ECO:0000256" key="5">
    <source>
        <dbReference type="ARBA" id="ARBA00022884"/>
    </source>
</evidence>
<dbReference type="GO" id="GO:0005634">
    <property type="term" value="C:nucleus"/>
    <property type="evidence" value="ECO:0007669"/>
    <property type="project" value="UniProtKB-SubCell"/>
</dbReference>
<dbReference type="GO" id="GO:0003723">
    <property type="term" value="F:RNA binding"/>
    <property type="evidence" value="ECO:0007669"/>
    <property type="project" value="UniProtKB-UniRule"/>
</dbReference>
<feature type="region of interest" description="Disordered" evidence="11">
    <location>
        <begin position="607"/>
        <end position="854"/>
    </location>
</feature>
<dbReference type="Pfam" id="PF00076">
    <property type="entry name" value="RRM_1"/>
    <property type="match status" value="1"/>
</dbReference>
<dbReference type="SUPFAM" id="SSF54928">
    <property type="entry name" value="RNA-binding domain, RBD"/>
    <property type="match status" value="1"/>
</dbReference>
<evidence type="ECO:0000256" key="10">
    <source>
        <dbReference type="SAM" id="Coils"/>
    </source>
</evidence>
<evidence type="ECO:0000313" key="16">
    <source>
        <dbReference type="Proteomes" id="UP001210925"/>
    </source>
</evidence>
<comment type="subcellular location">
    <subcellularLocation>
        <location evidence="1">Nucleus</location>
    </subcellularLocation>
</comment>
<evidence type="ECO:0000256" key="1">
    <source>
        <dbReference type="ARBA" id="ARBA00004123"/>
    </source>
</evidence>
<feature type="region of interest" description="Disordered" evidence="11">
    <location>
        <begin position="277"/>
        <end position="355"/>
    </location>
</feature>
<dbReference type="PROSITE" id="PS50103">
    <property type="entry name" value="ZF_C3H1"/>
    <property type="match status" value="1"/>
</dbReference>
<dbReference type="InterPro" id="IPR035979">
    <property type="entry name" value="RBD_domain_sf"/>
</dbReference>
<dbReference type="InterPro" id="IPR039780">
    <property type="entry name" value="Mot2"/>
</dbReference>
<feature type="domain" description="RRM" evidence="13">
    <location>
        <begin position="109"/>
        <end position="200"/>
    </location>
</feature>
<dbReference type="Proteomes" id="UP001210925">
    <property type="component" value="Unassembled WGS sequence"/>
</dbReference>
<proteinExistence type="predicted"/>
<feature type="compositionally biased region" description="Basic and acidic residues" evidence="11">
    <location>
        <begin position="295"/>
        <end position="304"/>
    </location>
</feature>
<reference evidence="15" key="1">
    <citation type="submission" date="2020-05" db="EMBL/GenBank/DDBJ databases">
        <title>Phylogenomic resolution of chytrid fungi.</title>
        <authorList>
            <person name="Stajich J.E."/>
            <person name="Amses K."/>
            <person name="Simmons R."/>
            <person name="Seto K."/>
            <person name="Myers J."/>
            <person name="Bonds A."/>
            <person name="Quandt C.A."/>
            <person name="Barry K."/>
            <person name="Liu P."/>
            <person name="Grigoriev I."/>
            <person name="Longcore J.E."/>
            <person name="James T.Y."/>
        </authorList>
    </citation>
    <scope>NUCLEOTIDE SEQUENCE</scope>
    <source>
        <strain evidence="15">PLAUS21</strain>
    </source>
</reference>
<dbReference type="PROSITE" id="PS50102">
    <property type="entry name" value="RRM"/>
    <property type="match status" value="1"/>
</dbReference>
<feature type="compositionally biased region" description="Polar residues" evidence="11">
    <location>
        <begin position="718"/>
        <end position="728"/>
    </location>
</feature>
<dbReference type="CDD" id="cd16618">
    <property type="entry name" value="mRING-HC-C4C4_CNOT4"/>
    <property type="match status" value="1"/>
</dbReference>
<dbReference type="PROSITE" id="PS50089">
    <property type="entry name" value="ZF_RING_2"/>
    <property type="match status" value="1"/>
</dbReference>
<evidence type="ECO:0000259" key="14">
    <source>
        <dbReference type="PROSITE" id="PS50103"/>
    </source>
</evidence>
<evidence type="ECO:0000256" key="9">
    <source>
        <dbReference type="PROSITE-ProRule" id="PRU00723"/>
    </source>
</evidence>
<keyword evidence="2 9" id="KW-0479">Metal-binding</keyword>
<feature type="domain" description="C3H1-type" evidence="14">
    <location>
        <begin position="197"/>
        <end position="224"/>
    </location>
</feature>
<dbReference type="InterPro" id="IPR001841">
    <property type="entry name" value="Znf_RING"/>
</dbReference>
<feature type="compositionally biased region" description="Low complexity" evidence="11">
    <location>
        <begin position="672"/>
        <end position="688"/>
    </location>
</feature>
<sequence length="1362" mass="152349">MSQSQISDDEDNDCPLCLEEIDISDKYFKPCPCGYQLCRFCWNHIKEDLNGLCPACRRKYNDEDIEFKPVPPEELIRIKNAKKRKERERKEMDMQQRKQLANVRVVQKNLVYVLGLPLKLATEETLRSHDYFGQYGKITKVVVNKRTPTAAPNTHASSPATSHTGVYITYAKKEDASRAIEAVDGTNFEGKIIRATFGTTKYCSYYLKGQPCQNVGCQFLHESGEDAEAYLKDEAKFQRDRGKQIAFAPINRREEDAPAGLPPTANWAKTVTMNSRNFPSLSQTTSDANYEFDSSSERDVHESQEVAPVNDENYPMLESEKPEAKPEPTKKSKKARQEEILGSAALNEDSNEVRQNKRSEYSFGYGLVPRYNGLFDPFGGDKLRNAVLSNLKKSDSFAKHSPPGAFPPRMASNVSGGVAMRQEESNGSSTSQNRKSRYERLFDGNGPAEGFQPNSADSERWNDATRSRSANVNQTYHNAAMYPSQNQQQDYMKIQYQQQMLQNQRLNSDIIKKLTARYGVRRDLQESWDSVGPRSSLNLPSDKPFYSPNLFNFNTTVPQNHQLIPSPNEMNTPFLQSMNYGPFSWQGTQSTYSPMISKLSQISSPGNEKILGVDNNMSPPAPGLVKLPSNDSISSVDAPKPSSKASIKGEALETDSYSDALKDGHQEKVKSKSSQSVVPPKSPVKVQKSPPPAKAPKVTNGKSVDSKNPLETKDKAVTANSASTPTKTTNKKDTVKESSKKMLVDESKAQTKSSPPQEKKVDNVQESDKQENNSVDGESNTSTPVPPKVQRRVLTIVSSKSSLKEEKDESVDSSVNSKTPSPTSEIEKTLPKKMKKKASNSSLSKKSESEAEPVEIVEVEPVLGRKLKKKKLPKIPKKIEQKLKREMNAQNAIIEDICNDPDEEPDTKEIHDETAQMTQESKITANAEKPVSPIVQTFEVEATDKGIVFPGLPDPQMFSNLGVELSLLSTNIANLTQLSQTLSSLASSDGFIDPKICRKCSTQSSNKVSINFNGVENVIDPQEFIDQALSSVLSTAYVLRDGIISQLGQTIELEELERSKRIQLSKAPMSISFDDLYKLFSDISKDIRVVWQNQSELIIEFSYPGEVAEVLERHKAKPFKFQGVPLTLSMDKSSNLPFVFEGNTVETWTSAEWKEKLEMVTEVIENVEGAKKSLNERRFNHVCPDSSGKGSSIDLSHFSENEYLSKLFSSFKERYANIPSPSNVSGTATDQENAQKDFDPLEALAAATGVDSARLINLNKTQFSQLISAIQQEFPDPEALLNSLIESQMSRVTLAEPDVYHRIATLENQLEICKREEEEALEKLRAIREHNNPDRLYFYEKMGIRKLPSETSEDEEWIDEDD</sequence>
<dbReference type="GO" id="GO:0004842">
    <property type="term" value="F:ubiquitin-protein transferase activity"/>
    <property type="evidence" value="ECO:0007669"/>
    <property type="project" value="InterPro"/>
</dbReference>
<feature type="compositionally biased region" description="Basic and acidic residues" evidence="11">
    <location>
        <begin position="757"/>
        <end position="771"/>
    </location>
</feature>
<feature type="compositionally biased region" description="Polar residues" evidence="11">
    <location>
        <begin position="277"/>
        <end position="288"/>
    </location>
</feature>
<feature type="compositionally biased region" description="Polar residues" evidence="11">
    <location>
        <begin position="772"/>
        <end position="783"/>
    </location>
</feature>
<dbReference type="InterPro" id="IPR000504">
    <property type="entry name" value="RRM_dom"/>
</dbReference>
<feature type="compositionally biased region" description="Basic and acidic residues" evidence="11">
    <location>
        <begin position="318"/>
        <end position="339"/>
    </location>
</feature>
<dbReference type="Gene3D" id="3.30.40.10">
    <property type="entry name" value="Zinc/RING finger domain, C3HC4 (zinc finger)"/>
    <property type="match status" value="1"/>
</dbReference>
<evidence type="ECO:0000256" key="3">
    <source>
        <dbReference type="ARBA" id="ARBA00022771"/>
    </source>
</evidence>
<dbReference type="SUPFAM" id="SSF57850">
    <property type="entry name" value="RING/U-box"/>
    <property type="match status" value="1"/>
</dbReference>
<feature type="zinc finger region" description="C3H1-type" evidence="9">
    <location>
        <begin position="197"/>
        <end position="224"/>
    </location>
</feature>
<dbReference type="GO" id="GO:0030014">
    <property type="term" value="C:CCR4-NOT complex"/>
    <property type="evidence" value="ECO:0007669"/>
    <property type="project" value="InterPro"/>
</dbReference>
<dbReference type="InterPro" id="IPR003954">
    <property type="entry name" value="RRM_euk-type"/>
</dbReference>
<keyword evidence="3 9" id="KW-0863">Zinc-finger</keyword>
<evidence type="ECO:0000256" key="11">
    <source>
        <dbReference type="SAM" id="MobiDB-lite"/>
    </source>
</evidence>